<dbReference type="eggNOG" id="ENOG502SHSD">
    <property type="taxonomic scope" value="Eukaryota"/>
</dbReference>
<dbReference type="Pfam" id="PF20231">
    <property type="entry name" value="DUF6589"/>
    <property type="match status" value="1"/>
</dbReference>
<accession>J0LIT9</accession>
<dbReference type="KEGG" id="adl:AURDEDRAFT_128169"/>
<gene>
    <name evidence="3" type="ORF">AURDEDRAFT_128169</name>
</gene>
<feature type="region of interest" description="Disordered" evidence="1">
    <location>
        <begin position="1"/>
        <end position="36"/>
    </location>
</feature>
<evidence type="ECO:0000256" key="1">
    <source>
        <dbReference type="SAM" id="MobiDB-lite"/>
    </source>
</evidence>
<reference evidence="4" key="1">
    <citation type="journal article" date="2012" name="Science">
        <title>The Paleozoic origin of enzymatic lignin decomposition reconstructed from 31 fungal genomes.</title>
        <authorList>
            <person name="Floudas D."/>
            <person name="Binder M."/>
            <person name="Riley R."/>
            <person name="Barry K."/>
            <person name="Blanchette R.A."/>
            <person name="Henrissat B."/>
            <person name="Martinez A.T."/>
            <person name="Otillar R."/>
            <person name="Spatafora J.W."/>
            <person name="Yadav J.S."/>
            <person name="Aerts A."/>
            <person name="Benoit I."/>
            <person name="Boyd A."/>
            <person name="Carlson A."/>
            <person name="Copeland A."/>
            <person name="Coutinho P.M."/>
            <person name="de Vries R.P."/>
            <person name="Ferreira P."/>
            <person name="Findley K."/>
            <person name="Foster B."/>
            <person name="Gaskell J."/>
            <person name="Glotzer D."/>
            <person name="Gorecki P."/>
            <person name="Heitman J."/>
            <person name="Hesse C."/>
            <person name="Hori C."/>
            <person name="Igarashi K."/>
            <person name="Jurgens J.A."/>
            <person name="Kallen N."/>
            <person name="Kersten P."/>
            <person name="Kohler A."/>
            <person name="Kuees U."/>
            <person name="Kumar T.K.A."/>
            <person name="Kuo A."/>
            <person name="LaButti K."/>
            <person name="Larrondo L.F."/>
            <person name="Lindquist E."/>
            <person name="Ling A."/>
            <person name="Lombard V."/>
            <person name="Lucas S."/>
            <person name="Lundell T."/>
            <person name="Martin R."/>
            <person name="McLaughlin D.J."/>
            <person name="Morgenstern I."/>
            <person name="Morin E."/>
            <person name="Murat C."/>
            <person name="Nagy L.G."/>
            <person name="Nolan M."/>
            <person name="Ohm R.A."/>
            <person name="Patyshakuliyeva A."/>
            <person name="Rokas A."/>
            <person name="Ruiz-Duenas F.J."/>
            <person name="Sabat G."/>
            <person name="Salamov A."/>
            <person name="Samejima M."/>
            <person name="Schmutz J."/>
            <person name="Slot J.C."/>
            <person name="St John F."/>
            <person name="Stenlid J."/>
            <person name="Sun H."/>
            <person name="Sun S."/>
            <person name="Syed K."/>
            <person name="Tsang A."/>
            <person name="Wiebenga A."/>
            <person name="Young D."/>
            <person name="Pisabarro A."/>
            <person name="Eastwood D.C."/>
            <person name="Martin F."/>
            <person name="Cullen D."/>
            <person name="Grigoriev I.V."/>
            <person name="Hibbett D.S."/>
        </authorList>
    </citation>
    <scope>NUCLEOTIDE SEQUENCE [LARGE SCALE GENOMIC DNA]</scope>
    <source>
        <strain evidence="4">TFB10046</strain>
    </source>
</reference>
<dbReference type="OMA" id="AGPQSHN"/>
<name>J0LIT9_AURST</name>
<protein>
    <recommendedName>
        <fullName evidence="2">DUF6589 domain-containing protein</fullName>
    </recommendedName>
</protein>
<dbReference type="AlphaFoldDB" id="J0LIT9"/>
<feature type="region of interest" description="Disordered" evidence="1">
    <location>
        <begin position="633"/>
        <end position="668"/>
    </location>
</feature>
<feature type="domain" description="DUF6589" evidence="2">
    <location>
        <begin position="365"/>
        <end position="819"/>
    </location>
</feature>
<sequence length="1050" mass="119352">MVVAEKDEASGIENVTPTSLLNSRTKESPNTQQAPQPRAAFPLVMGGLTVLPEHRIALAVPPVRGCIIWRSVYEHMRALDLSVMDFMYALFWGDEECCTDDQLRGARTAFTKDSRLAKFLRTLHRPPRTGRTGKKPQGARVALEDFAFEFVILTFKRELEAYEKTTSLDPDTLDLSVLQSITLSDIFSDLRKHASNLYTCMKELMETYQQRRRNTKKTPDTMAAIVINIMVFSRSQRHGKLQNFLSMFFKAEGIPVRCFDTLNAFGLSMSRAWVDRMVSQLAEKSLDEVREFVLERPVCIPSDNLRMEMHVDSQRIDNQSLGVNCTAMSVIALPERFFAVLQDHHTPAVQPRLDSQGNLRIIDWADLFDPVEQSKTHAFSAFLVRRALFDLGALDTHPLASDKALQAPLPISALPHGKDHRTRAWTLGTVPIDQASYEGNARVLDEILRQLGLDSLDHQMRLAYGAGIPFAGDLLTVQRFRGLKGLRCEDDNGYDRLDWLLPIHGWFHNRMNLAYAIFNNHRGDSAGDGFAREINPLNRHGLSASTKHPNLHTLDEFLLHFWTASTLENWMWATGAGTVNELVVWAKSVTDPQVFVDISERIVRERQSTVGINLLDDAIDEAISTAEREASVSDAEMECDGLDQPPPPSQPGTAVPRTQRAKKHARQELDDERLRARIILNRDLLLLQVQRYAIKHGDVGLLDVLTTPLAIYFKGGGHGNYGNDLLHYLHWRANESTDSLRDLVRHCWLVNTVGHEDSFLPVDEMQEHFNREQREWHAHAGANFSLNYLKKISPAIPTLAATIKHMAENFDLPYRSQQHTAPNAEKDIRAMAARFHQRTVSEYTPGRRVRDSANRPADFVAEGTKLLQKPATWNKVFDEHIMYQNQRSQSQYFGDADVQQLARKLQDLNLNKRWYLQIASSRGTSDSARGQFKLDRREKSRRRRRGYWGRSREMSLAGESELCMLRCFGSGLGSSLCLLLLRGREATFLLRGRFLGLNLVHQVKDLSAISSAQRPGWSKSLEICRMKQFQCRCDGVKNSVRHDCLERIAR</sequence>
<organism evidence="3 4">
    <name type="scientific">Auricularia subglabra (strain TFB-10046 / SS5)</name>
    <name type="common">White-rot fungus</name>
    <name type="synonym">Auricularia delicata (strain TFB10046)</name>
    <dbReference type="NCBI Taxonomy" id="717982"/>
    <lineage>
        <taxon>Eukaryota</taxon>
        <taxon>Fungi</taxon>
        <taxon>Dikarya</taxon>
        <taxon>Basidiomycota</taxon>
        <taxon>Agaricomycotina</taxon>
        <taxon>Agaricomycetes</taxon>
        <taxon>Auriculariales</taxon>
        <taxon>Auriculariaceae</taxon>
        <taxon>Auricularia</taxon>
    </lineage>
</organism>
<evidence type="ECO:0000313" key="4">
    <source>
        <dbReference type="Proteomes" id="UP000006514"/>
    </source>
</evidence>
<dbReference type="InParanoid" id="J0LIT9"/>
<dbReference type="OrthoDB" id="3251235at2759"/>
<dbReference type="Proteomes" id="UP000006514">
    <property type="component" value="Unassembled WGS sequence"/>
</dbReference>
<evidence type="ECO:0000259" key="2">
    <source>
        <dbReference type="Pfam" id="PF20231"/>
    </source>
</evidence>
<dbReference type="InterPro" id="IPR046496">
    <property type="entry name" value="DUF6589"/>
</dbReference>
<keyword evidence="4" id="KW-1185">Reference proteome</keyword>
<feature type="compositionally biased region" description="Polar residues" evidence="1">
    <location>
        <begin position="13"/>
        <end position="35"/>
    </location>
</feature>
<evidence type="ECO:0000313" key="3">
    <source>
        <dbReference type="EMBL" id="EJD39536.1"/>
    </source>
</evidence>
<dbReference type="EMBL" id="JH687812">
    <property type="protein sequence ID" value="EJD39536.1"/>
    <property type="molecule type" value="Genomic_DNA"/>
</dbReference>
<proteinExistence type="predicted"/>